<comment type="caution">
    <text evidence="3">The sequence shown here is derived from an EMBL/GenBank/DDBJ whole genome shotgun (WGS) entry which is preliminary data.</text>
</comment>
<dbReference type="EMBL" id="MCFA01000082">
    <property type="protein sequence ID" value="ORY09741.1"/>
    <property type="molecule type" value="Genomic_DNA"/>
</dbReference>
<keyword evidence="1" id="KW-0175">Coiled coil</keyword>
<name>A0A1Y1ZHL3_9PLEO</name>
<dbReference type="Proteomes" id="UP000193144">
    <property type="component" value="Unassembled WGS sequence"/>
</dbReference>
<sequence>MSSNESKTRDTNRTNQEMHQVPRPRWGFFRAAFFMNVHREIQAMRLICMHLYSKLTYEQLFNKLAKGGLEAIGKFRKEELETKAKLQAANAKLEARTAAMQNSVAVSTAEYEAQIAKMKASIEAPVNRLKRTIKINKLRIRDMHWADSLSRHIEEHILKRQELEAKKATVEGKSEEAGLSEDDSRPSKKLELE</sequence>
<dbReference type="AlphaFoldDB" id="A0A1Y1ZHL3"/>
<keyword evidence="4" id="KW-1185">Reference proteome</keyword>
<organism evidence="3 4">
    <name type="scientific">Clohesyomyces aquaticus</name>
    <dbReference type="NCBI Taxonomy" id="1231657"/>
    <lineage>
        <taxon>Eukaryota</taxon>
        <taxon>Fungi</taxon>
        <taxon>Dikarya</taxon>
        <taxon>Ascomycota</taxon>
        <taxon>Pezizomycotina</taxon>
        <taxon>Dothideomycetes</taxon>
        <taxon>Pleosporomycetidae</taxon>
        <taxon>Pleosporales</taxon>
        <taxon>Lindgomycetaceae</taxon>
        <taxon>Clohesyomyces</taxon>
    </lineage>
</organism>
<feature type="coiled-coil region" evidence="1">
    <location>
        <begin position="76"/>
        <end position="103"/>
    </location>
</feature>
<protein>
    <submittedName>
        <fullName evidence="3">Uncharacterized protein</fullName>
    </submittedName>
</protein>
<feature type="region of interest" description="Disordered" evidence="2">
    <location>
        <begin position="161"/>
        <end position="193"/>
    </location>
</feature>
<evidence type="ECO:0000313" key="4">
    <source>
        <dbReference type="Proteomes" id="UP000193144"/>
    </source>
</evidence>
<evidence type="ECO:0000313" key="3">
    <source>
        <dbReference type="EMBL" id="ORY09741.1"/>
    </source>
</evidence>
<evidence type="ECO:0000256" key="1">
    <source>
        <dbReference type="SAM" id="Coils"/>
    </source>
</evidence>
<accession>A0A1Y1ZHL3</accession>
<reference evidence="3 4" key="1">
    <citation type="submission" date="2016-07" db="EMBL/GenBank/DDBJ databases">
        <title>Pervasive Adenine N6-methylation of Active Genes in Fungi.</title>
        <authorList>
            <consortium name="DOE Joint Genome Institute"/>
            <person name="Mondo S.J."/>
            <person name="Dannebaum R.O."/>
            <person name="Kuo R.C."/>
            <person name="Labutti K."/>
            <person name="Haridas S."/>
            <person name="Kuo A."/>
            <person name="Salamov A."/>
            <person name="Ahrendt S.R."/>
            <person name="Lipzen A."/>
            <person name="Sullivan W."/>
            <person name="Andreopoulos W.B."/>
            <person name="Clum A."/>
            <person name="Lindquist E."/>
            <person name="Daum C."/>
            <person name="Ramamoorthy G.K."/>
            <person name="Gryganskyi A."/>
            <person name="Culley D."/>
            <person name="Magnuson J.K."/>
            <person name="James T.Y."/>
            <person name="O'Malley M.A."/>
            <person name="Stajich J.E."/>
            <person name="Spatafora J.W."/>
            <person name="Visel A."/>
            <person name="Grigoriev I.V."/>
        </authorList>
    </citation>
    <scope>NUCLEOTIDE SEQUENCE [LARGE SCALE GENOMIC DNA]</scope>
    <source>
        <strain evidence="3 4">CBS 115471</strain>
    </source>
</reference>
<proteinExistence type="predicted"/>
<gene>
    <name evidence="3" type="ORF">BCR34DRAFT_589079</name>
</gene>
<evidence type="ECO:0000256" key="2">
    <source>
        <dbReference type="SAM" id="MobiDB-lite"/>
    </source>
</evidence>